<dbReference type="GO" id="GO:0009313">
    <property type="term" value="P:oligosaccharide catabolic process"/>
    <property type="evidence" value="ECO:0007669"/>
    <property type="project" value="TreeGrafter"/>
</dbReference>
<dbReference type="SUPFAM" id="SSF50939">
    <property type="entry name" value="Sialidases"/>
    <property type="match status" value="1"/>
</dbReference>
<feature type="domain" description="Sialidase" evidence="4">
    <location>
        <begin position="57"/>
        <end position="323"/>
    </location>
</feature>
<comment type="catalytic activity">
    <reaction evidence="1">
        <text>Hydrolysis of alpha-(2-&gt;3)-, alpha-(2-&gt;6)-, alpha-(2-&gt;8)- glycosidic linkages of terminal sialic acid residues in oligosaccharides, glycoproteins, glycolipids, colominic acid and synthetic substrates.</text>
        <dbReference type="EC" id="3.2.1.18"/>
    </reaction>
</comment>
<dbReference type="CDD" id="cd15482">
    <property type="entry name" value="Sialidase_non-viral"/>
    <property type="match status" value="1"/>
</dbReference>
<gene>
    <name evidence="5" type="ORF">EC9_41430</name>
</gene>
<evidence type="ECO:0000259" key="4">
    <source>
        <dbReference type="Pfam" id="PF13088"/>
    </source>
</evidence>
<accession>A0A517M4Z1</accession>
<dbReference type="RefSeq" id="WP_218934283.1">
    <property type="nucleotide sequence ID" value="NZ_CP036261.1"/>
</dbReference>
<proteinExistence type="inferred from homology"/>
<comment type="similarity">
    <text evidence="2">Belongs to the glycosyl hydrolase 33 family.</text>
</comment>
<dbReference type="AlphaFoldDB" id="A0A517M4Z1"/>
<dbReference type="Gene3D" id="2.120.10.10">
    <property type="match status" value="1"/>
</dbReference>
<dbReference type="PANTHER" id="PTHR10628:SF30">
    <property type="entry name" value="EXO-ALPHA-SIALIDASE"/>
    <property type="match status" value="1"/>
</dbReference>
<organism evidence="5 6">
    <name type="scientific">Rosistilla ulvae</name>
    <dbReference type="NCBI Taxonomy" id="1930277"/>
    <lineage>
        <taxon>Bacteria</taxon>
        <taxon>Pseudomonadati</taxon>
        <taxon>Planctomycetota</taxon>
        <taxon>Planctomycetia</taxon>
        <taxon>Pirellulales</taxon>
        <taxon>Pirellulaceae</taxon>
        <taxon>Rosistilla</taxon>
    </lineage>
</organism>
<evidence type="ECO:0000256" key="2">
    <source>
        <dbReference type="ARBA" id="ARBA00009348"/>
    </source>
</evidence>
<dbReference type="InterPro" id="IPR011040">
    <property type="entry name" value="Sialidase"/>
</dbReference>
<dbReference type="GO" id="GO:0006689">
    <property type="term" value="P:ganglioside catabolic process"/>
    <property type="evidence" value="ECO:0007669"/>
    <property type="project" value="TreeGrafter"/>
</dbReference>
<keyword evidence="6" id="KW-1185">Reference proteome</keyword>
<protein>
    <recommendedName>
        <fullName evidence="3">exo-alpha-sialidase</fullName>
        <ecNumber evidence="3">3.2.1.18</ecNumber>
    </recommendedName>
</protein>
<name>A0A517M4Z1_9BACT</name>
<evidence type="ECO:0000313" key="5">
    <source>
        <dbReference type="EMBL" id="QDS89941.1"/>
    </source>
</evidence>
<dbReference type="EC" id="3.2.1.18" evidence="3"/>
<dbReference type="GO" id="GO:0005737">
    <property type="term" value="C:cytoplasm"/>
    <property type="evidence" value="ECO:0007669"/>
    <property type="project" value="TreeGrafter"/>
</dbReference>
<reference evidence="5 6" key="1">
    <citation type="submission" date="2019-02" db="EMBL/GenBank/DDBJ databases">
        <title>Deep-cultivation of Planctomycetes and their phenomic and genomic characterization uncovers novel biology.</title>
        <authorList>
            <person name="Wiegand S."/>
            <person name="Jogler M."/>
            <person name="Boedeker C."/>
            <person name="Pinto D."/>
            <person name="Vollmers J."/>
            <person name="Rivas-Marin E."/>
            <person name="Kohn T."/>
            <person name="Peeters S.H."/>
            <person name="Heuer A."/>
            <person name="Rast P."/>
            <person name="Oberbeckmann S."/>
            <person name="Bunk B."/>
            <person name="Jeske O."/>
            <person name="Meyerdierks A."/>
            <person name="Storesund J.E."/>
            <person name="Kallscheuer N."/>
            <person name="Luecker S."/>
            <person name="Lage O.M."/>
            <person name="Pohl T."/>
            <person name="Merkel B.J."/>
            <person name="Hornburger P."/>
            <person name="Mueller R.-W."/>
            <person name="Bruemmer F."/>
            <person name="Labrenz M."/>
            <person name="Spormann A.M."/>
            <person name="Op den Camp H."/>
            <person name="Overmann J."/>
            <person name="Amann R."/>
            <person name="Jetten M.S.M."/>
            <person name="Mascher T."/>
            <person name="Medema M.H."/>
            <person name="Devos D.P."/>
            <person name="Kaster A.-K."/>
            <person name="Ovreas L."/>
            <person name="Rohde M."/>
            <person name="Galperin M.Y."/>
            <person name="Jogler C."/>
        </authorList>
    </citation>
    <scope>NUCLEOTIDE SEQUENCE [LARGE SCALE GENOMIC DNA]</scope>
    <source>
        <strain evidence="5 6">EC9</strain>
    </source>
</reference>
<dbReference type="Proteomes" id="UP000319557">
    <property type="component" value="Chromosome"/>
</dbReference>
<dbReference type="InterPro" id="IPR026856">
    <property type="entry name" value="Sialidase_fam"/>
</dbReference>
<dbReference type="EMBL" id="CP036261">
    <property type="protein sequence ID" value="QDS89941.1"/>
    <property type="molecule type" value="Genomic_DNA"/>
</dbReference>
<dbReference type="PANTHER" id="PTHR10628">
    <property type="entry name" value="SIALIDASE"/>
    <property type="match status" value="1"/>
</dbReference>
<dbReference type="Pfam" id="PF13088">
    <property type="entry name" value="BNR_2"/>
    <property type="match status" value="1"/>
</dbReference>
<dbReference type="InterPro" id="IPR036278">
    <property type="entry name" value="Sialidase_sf"/>
</dbReference>
<dbReference type="GO" id="GO:0016020">
    <property type="term" value="C:membrane"/>
    <property type="evidence" value="ECO:0007669"/>
    <property type="project" value="TreeGrafter"/>
</dbReference>
<sequence length="354" mass="39228">MKLEILTGWMLFAVALLGIGSAVGDENESFRIIVPAPEGDRFCHLSWPKVVKADDGSIVVAYIAGRKHVNGDGCPAVSVSQDGGQSFTSPEVLKTFDSTMPYQHAANLAIGKAKDGAIVLMVMAFTDDLRNNIYGWRSEDHGKTWKSTDTSAIGESKTGSVFGHVFQVPNEGLAVCGHYRKPHGDGLWIAYSKDDGRTWNPPKTITTNKYYEPTFISTGGRLIGLVRENSAHAYHQYTSDDRGVSWQFQPSVIQGNKDANHPSPFIVSDPTQPDRLYALQTERTDKNQISLWQAESDTLQWKRNRLLTSSPGVEDFGYPWMTHLTGNEWFMVYYAGESDGPNAIYGRTITISPR</sequence>
<evidence type="ECO:0000256" key="3">
    <source>
        <dbReference type="ARBA" id="ARBA00012733"/>
    </source>
</evidence>
<dbReference type="GO" id="GO:0004308">
    <property type="term" value="F:exo-alpha-sialidase activity"/>
    <property type="evidence" value="ECO:0007669"/>
    <property type="project" value="UniProtKB-EC"/>
</dbReference>
<evidence type="ECO:0000313" key="6">
    <source>
        <dbReference type="Proteomes" id="UP000319557"/>
    </source>
</evidence>
<dbReference type="KEGG" id="ruv:EC9_41430"/>
<evidence type="ECO:0000256" key="1">
    <source>
        <dbReference type="ARBA" id="ARBA00000427"/>
    </source>
</evidence>